<accession>A0A139HA49</accession>
<keyword evidence="3" id="KW-1185">Reference proteome</keyword>
<dbReference type="Proteomes" id="UP000070133">
    <property type="component" value="Unassembled WGS sequence"/>
</dbReference>
<organism evidence="2 3">
    <name type="scientific">Pseudocercospora eumusae</name>
    <dbReference type="NCBI Taxonomy" id="321146"/>
    <lineage>
        <taxon>Eukaryota</taxon>
        <taxon>Fungi</taxon>
        <taxon>Dikarya</taxon>
        <taxon>Ascomycota</taxon>
        <taxon>Pezizomycotina</taxon>
        <taxon>Dothideomycetes</taxon>
        <taxon>Dothideomycetidae</taxon>
        <taxon>Mycosphaerellales</taxon>
        <taxon>Mycosphaerellaceae</taxon>
        <taxon>Pseudocercospora</taxon>
    </lineage>
</organism>
<keyword evidence="1" id="KW-0472">Membrane</keyword>
<comment type="caution">
    <text evidence="2">The sequence shown here is derived from an EMBL/GenBank/DDBJ whole genome shotgun (WGS) entry which is preliminary data.</text>
</comment>
<evidence type="ECO:0000313" key="3">
    <source>
        <dbReference type="Proteomes" id="UP000070133"/>
    </source>
</evidence>
<dbReference type="EMBL" id="LFZN01000094">
    <property type="protein sequence ID" value="KXS99327.1"/>
    <property type="molecule type" value="Genomic_DNA"/>
</dbReference>
<gene>
    <name evidence="2" type="ORF">AC578_6748</name>
</gene>
<evidence type="ECO:0000256" key="1">
    <source>
        <dbReference type="SAM" id="Phobius"/>
    </source>
</evidence>
<evidence type="ECO:0000313" key="2">
    <source>
        <dbReference type="EMBL" id="KXS99327.1"/>
    </source>
</evidence>
<feature type="transmembrane region" description="Helical" evidence="1">
    <location>
        <begin position="20"/>
        <end position="38"/>
    </location>
</feature>
<reference evidence="2 3" key="1">
    <citation type="submission" date="2015-07" db="EMBL/GenBank/DDBJ databases">
        <title>Comparative genomics of the Sigatoka disease complex on banana suggests a link between parallel evolutionary changes in Pseudocercospora fijiensis and Pseudocercospora eumusae and increased virulence on the banana host.</title>
        <authorList>
            <person name="Chang T.-C."/>
            <person name="Salvucci A."/>
            <person name="Crous P.W."/>
            <person name="Stergiopoulos I."/>
        </authorList>
    </citation>
    <scope>NUCLEOTIDE SEQUENCE [LARGE SCALE GENOMIC DNA]</scope>
    <source>
        <strain evidence="2 3">CBS 114824</strain>
    </source>
</reference>
<keyword evidence="1" id="KW-1133">Transmembrane helix</keyword>
<proteinExistence type="predicted"/>
<sequence>MYWPTISLRFCAYTSTKSIVTMLFNNFFFVAVASLVVAKPFATNPKEASKAASILGAVLMPRYKCGNTCDTSSDCTFPCANCIYYSEGSEEHIVKQCGH</sequence>
<keyword evidence="1" id="KW-0812">Transmembrane</keyword>
<protein>
    <submittedName>
        <fullName evidence="2">Uncharacterized protein</fullName>
    </submittedName>
</protein>
<dbReference type="AlphaFoldDB" id="A0A139HA49"/>
<name>A0A139HA49_9PEZI</name>